<gene>
    <name evidence="2" type="ORF">AO703_03125</name>
</gene>
<dbReference type="Pfam" id="PF03603">
    <property type="entry name" value="DNA_III_psi"/>
    <property type="match status" value="1"/>
</dbReference>
<proteinExistence type="predicted"/>
<protein>
    <recommendedName>
        <fullName evidence="1">DNA polymerase III subunit psi</fullName>
    </recommendedName>
</protein>
<dbReference type="NCBIfam" id="NF005336">
    <property type="entry name" value="PRK06856.1-2"/>
    <property type="match status" value="1"/>
</dbReference>
<dbReference type="GO" id="GO:0006260">
    <property type="term" value="P:DNA replication"/>
    <property type="evidence" value="ECO:0007669"/>
    <property type="project" value="UniProtKB-KW"/>
</dbReference>
<evidence type="ECO:0000313" key="3">
    <source>
        <dbReference type="Proteomes" id="UP000069162"/>
    </source>
</evidence>
<keyword evidence="1" id="KW-0548">Nucleotidyltransferase</keyword>
<dbReference type="Gene3D" id="3.40.50.10220">
    <property type="entry name" value="DNA polymerase III, psi subunit"/>
    <property type="match status" value="1"/>
</dbReference>
<dbReference type="InterPro" id="IPR036654">
    <property type="entry name" value="DNA_pol_III_psi_sf"/>
</dbReference>
<dbReference type="InterPro" id="IPR004615">
    <property type="entry name" value="DNA_pol_III_psi"/>
</dbReference>
<dbReference type="RefSeq" id="WP_062740296.1">
    <property type="nucleotide sequence ID" value="NZ_CP012871.1"/>
</dbReference>
<reference evidence="3" key="1">
    <citation type="submission" date="2015-10" db="EMBL/GenBank/DDBJ databases">
        <title>Complete Genome Sequencing of Klebsiella sp. strain G5.</title>
        <authorList>
            <person name="Chan K.-G."/>
            <person name="Chen J.-W."/>
        </authorList>
    </citation>
    <scope>NUCLEOTIDE SEQUENCE [LARGE SCALE GENOMIC DNA]</scope>
    <source>
        <strain evidence="3">G5</strain>
    </source>
</reference>
<dbReference type="GO" id="GO:0003887">
    <property type="term" value="F:DNA-directed DNA polymerase activity"/>
    <property type="evidence" value="ECO:0007669"/>
    <property type="project" value="UniProtKB-KW"/>
</dbReference>
<name>A0A806X9G0_9ENTR</name>
<keyword evidence="1" id="KW-0235">DNA replication</keyword>
<dbReference type="Proteomes" id="UP000069162">
    <property type="component" value="Chromosome"/>
</dbReference>
<evidence type="ECO:0000256" key="1">
    <source>
        <dbReference type="PIRNR" id="PIRNR029225"/>
    </source>
</evidence>
<organism evidence="2 3">
    <name type="scientific">[Enterobacter] lignolyticus</name>
    <dbReference type="NCBI Taxonomy" id="1334193"/>
    <lineage>
        <taxon>Bacteria</taxon>
        <taxon>Pseudomonadati</taxon>
        <taxon>Pseudomonadota</taxon>
        <taxon>Gammaproteobacteria</taxon>
        <taxon>Enterobacterales</taxon>
        <taxon>Enterobacteriaceae</taxon>
        <taxon>Pluralibacter</taxon>
    </lineage>
</organism>
<comment type="function">
    <text evidence="1">Part of the beta sliding clamp loading complex, which hydrolyzes ATP to load the beta clamp onto primed DNA to form the DNA replication pre-initiation complex. DNA polymerase III is a complex, multichain enzyme responsible for most of the replicative synthesis in bacteria. This DNA polymerase also exhibits 3' to 5' exonuclease activity.</text>
</comment>
<dbReference type="OrthoDB" id="5682636at2"/>
<evidence type="ECO:0000313" key="2">
    <source>
        <dbReference type="EMBL" id="ALR75329.1"/>
    </source>
</evidence>
<keyword evidence="1" id="KW-0239">DNA-directed DNA polymerase</keyword>
<keyword evidence="1" id="KW-0808">Transferase</keyword>
<dbReference type="SUPFAM" id="SSF102220">
    <property type="entry name" value="DNA polymerase III psi subunit"/>
    <property type="match status" value="1"/>
</dbReference>
<dbReference type="NCBIfam" id="TIGR00664">
    <property type="entry name" value="DNA_III_psi"/>
    <property type="match status" value="1"/>
</dbReference>
<dbReference type="KEGG" id="kle:AO703_03125"/>
<accession>A0A806X9G0</accession>
<dbReference type="AlphaFoldDB" id="A0A806X9G0"/>
<dbReference type="InterPro" id="IPR018382">
    <property type="entry name" value="DNA_pol_III_psi_subgr"/>
</dbReference>
<dbReference type="GO" id="GO:0008408">
    <property type="term" value="F:3'-5' exonuclease activity"/>
    <property type="evidence" value="ECO:0007669"/>
    <property type="project" value="InterPro"/>
</dbReference>
<dbReference type="EMBL" id="CP012871">
    <property type="protein sequence ID" value="ALR75329.1"/>
    <property type="molecule type" value="Genomic_DNA"/>
</dbReference>
<dbReference type="PIRSF" id="PIRSF029225">
    <property type="entry name" value="DNA_pol_III_psi"/>
    <property type="match status" value="1"/>
</dbReference>
<dbReference type="NCBIfam" id="NF005337">
    <property type="entry name" value="PRK06856.1-3"/>
    <property type="match status" value="1"/>
</dbReference>
<sequence>MTSRRDWQLQQLGITQWSLRRPTVLQGEIAISLPEHIRLVIVADALPPLTDPMMGDVLRAFAVTPDQVLQLTPERVAMLPQGSRCNSWRLGEGDAIALEGAHVTSPAFNELQASAPARAALWQQICAHEHDFFPKPD</sequence>